<feature type="non-terminal residue" evidence="2">
    <location>
        <position position="36"/>
    </location>
</feature>
<evidence type="ECO:0000313" key="2">
    <source>
        <dbReference type="EMBL" id="GCC39129.1"/>
    </source>
</evidence>
<dbReference type="AlphaFoldDB" id="A0A401T906"/>
<feature type="region of interest" description="Disordered" evidence="1">
    <location>
        <begin position="1"/>
        <end position="36"/>
    </location>
</feature>
<reference evidence="2 3" key="1">
    <citation type="journal article" date="2018" name="Nat. Ecol. Evol.">
        <title>Shark genomes provide insights into elasmobranch evolution and the origin of vertebrates.</title>
        <authorList>
            <person name="Hara Y"/>
            <person name="Yamaguchi K"/>
            <person name="Onimaru K"/>
            <person name="Kadota M"/>
            <person name="Koyanagi M"/>
            <person name="Keeley SD"/>
            <person name="Tatsumi K"/>
            <person name="Tanaka K"/>
            <person name="Motone F"/>
            <person name="Kageyama Y"/>
            <person name="Nozu R"/>
            <person name="Adachi N"/>
            <person name="Nishimura O"/>
            <person name="Nakagawa R"/>
            <person name="Tanegashima C"/>
            <person name="Kiyatake I"/>
            <person name="Matsumoto R"/>
            <person name="Murakumo K"/>
            <person name="Nishida K"/>
            <person name="Terakita A"/>
            <person name="Kuratani S"/>
            <person name="Sato K"/>
            <person name="Hyodo S Kuraku.S."/>
        </authorList>
    </citation>
    <scope>NUCLEOTIDE SEQUENCE [LARGE SCALE GENOMIC DNA]</scope>
</reference>
<comment type="caution">
    <text evidence="2">The sequence shown here is derived from an EMBL/GenBank/DDBJ whole genome shotgun (WGS) entry which is preliminary data.</text>
</comment>
<evidence type="ECO:0000256" key="1">
    <source>
        <dbReference type="SAM" id="MobiDB-lite"/>
    </source>
</evidence>
<name>A0A401T906_CHIPU</name>
<organism evidence="2 3">
    <name type="scientific">Chiloscyllium punctatum</name>
    <name type="common">Brownbanded bambooshark</name>
    <name type="synonym">Hemiscyllium punctatum</name>
    <dbReference type="NCBI Taxonomy" id="137246"/>
    <lineage>
        <taxon>Eukaryota</taxon>
        <taxon>Metazoa</taxon>
        <taxon>Chordata</taxon>
        <taxon>Craniata</taxon>
        <taxon>Vertebrata</taxon>
        <taxon>Chondrichthyes</taxon>
        <taxon>Elasmobranchii</taxon>
        <taxon>Galeomorphii</taxon>
        <taxon>Galeoidea</taxon>
        <taxon>Orectolobiformes</taxon>
        <taxon>Hemiscylliidae</taxon>
        <taxon>Chiloscyllium</taxon>
    </lineage>
</organism>
<keyword evidence="3" id="KW-1185">Reference proteome</keyword>
<dbReference type="EMBL" id="BEZZ01014341">
    <property type="protein sequence ID" value="GCC39129.1"/>
    <property type="molecule type" value="Genomic_DNA"/>
</dbReference>
<dbReference type="Proteomes" id="UP000287033">
    <property type="component" value="Unassembled WGS sequence"/>
</dbReference>
<feature type="compositionally biased region" description="Low complexity" evidence="1">
    <location>
        <begin position="21"/>
        <end position="30"/>
    </location>
</feature>
<proteinExistence type="predicted"/>
<evidence type="ECO:0000313" key="3">
    <source>
        <dbReference type="Proteomes" id="UP000287033"/>
    </source>
</evidence>
<accession>A0A401T906</accession>
<sequence>MLTVGSTGGAEQQQRRGHGQAGRLLRAGGLRPRHAR</sequence>
<gene>
    <name evidence="2" type="ORF">chiPu_0023019</name>
</gene>
<protein>
    <submittedName>
        <fullName evidence="2">Uncharacterized protein</fullName>
    </submittedName>
</protein>